<dbReference type="eggNOG" id="ENOG502S6CS">
    <property type="taxonomic scope" value="Eukaryota"/>
</dbReference>
<feature type="compositionally biased region" description="Polar residues" evidence="1">
    <location>
        <begin position="137"/>
        <end position="150"/>
    </location>
</feature>
<reference evidence="2 3" key="1">
    <citation type="journal article" date="2010" name="Nature">
        <title>The Ectocarpus genome and the independent evolution of multicellularity in brown algae.</title>
        <authorList>
            <person name="Cock J.M."/>
            <person name="Sterck L."/>
            <person name="Rouze P."/>
            <person name="Scornet D."/>
            <person name="Allen A.E."/>
            <person name="Amoutzias G."/>
            <person name="Anthouard V."/>
            <person name="Artiguenave F."/>
            <person name="Aury J.M."/>
            <person name="Badger J.H."/>
            <person name="Beszteri B."/>
            <person name="Billiau K."/>
            <person name="Bonnet E."/>
            <person name="Bothwell J.H."/>
            <person name="Bowler C."/>
            <person name="Boyen C."/>
            <person name="Brownlee C."/>
            <person name="Carrano C.J."/>
            <person name="Charrier B."/>
            <person name="Cho G.Y."/>
            <person name="Coelho S.M."/>
            <person name="Collen J."/>
            <person name="Corre E."/>
            <person name="Da Silva C."/>
            <person name="Delage L."/>
            <person name="Delaroque N."/>
            <person name="Dittami S.M."/>
            <person name="Doulbeau S."/>
            <person name="Elias M."/>
            <person name="Farnham G."/>
            <person name="Gachon C.M."/>
            <person name="Gschloessl B."/>
            <person name="Heesch S."/>
            <person name="Jabbari K."/>
            <person name="Jubin C."/>
            <person name="Kawai H."/>
            <person name="Kimura K."/>
            <person name="Kloareg B."/>
            <person name="Kupper F.C."/>
            <person name="Lang D."/>
            <person name="Le Bail A."/>
            <person name="Leblanc C."/>
            <person name="Lerouge P."/>
            <person name="Lohr M."/>
            <person name="Lopez P.J."/>
            <person name="Martens C."/>
            <person name="Maumus F."/>
            <person name="Michel G."/>
            <person name="Miranda-Saavedra D."/>
            <person name="Morales J."/>
            <person name="Moreau H."/>
            <person name="Motomura T."/>
            <person name="Nagasato C."/>
            <person name="Napoli C.A."/>
            <person name="Nelson D.R."/>
            <person name="Nyvall-Collen P."/>
            <person name="Peters A.F."/>
            <person name="Pommier C."/>
            <person name="Potin P."/>
            <person name="Poulain J."/>
            <person name="Quesneville H."/>
            <person name="Read B."/>
            <person name="Rensing S.A."/>
            <person name="Ritter A."/>
            <person name="Rousvoal S."/>
            <person name="Samanta M."/>
            <person name="Samson G."/>
            <person name="Schroeder D.C."/>
            <person name="Segurens B."/>
            <person name="Strittmatter M."/>
            <person name="Tonon T."/>
            <person name="Tregear J.W."/>
            <person name="Valentin K."/>
            <person name="von Dassow P."/>
            <person name="Yamagishi T."/>
            <person name="Van de Peer Y."/>
            <person name="Wincker P."/>
        </authorList>
    </citation>
    <scope>NUCLEOTIDE SEQUENCE [LARGE SCALE GENOMIC DNA]</scope>
    <source>
        <strain evidence="3">Ec32 / CCAP1310/4</strain>
    </source>
</reference>
<organism evidence="2 3">
    <name type="scientific">Ectocarpus siliculosus</name>
    <name type="common">Brown alga</name>
    <name type="synonym">Conferva siliculosa</name>
    <dbReference type="NCBI Taxonomy" id="2880"/>
    <lineage>
        <taxon>Eukaryota</taxon>
        <taxon>Sar</taxon>
        <taxon>Stramenopiles</taxon>
        <taxon>Ochrophyta</taxon>
        <taxon>PX clade</taxon>
        <taxon>Phaeophyceae</taxon>
        <taxon>Ectocarpales</taxon>
        <taxon>Ectocarpaceae</taxon>
        <taxon>Ectocarpus</taxon>
    </lineage>
</organism>
<evidence type="ECO:0000313" key="3">
    <source>
        <dbReference type="Proteomes" id="UP000002630"/>
    </source>
</evidence>
<keyword evidence="3" id="KW-1185">Reference proteome</keyword>
<dbReference type="InParanoid" id="D7FLM0"/>
<dbReference type="EMBL" id="FN649737">
    <property type="protein sequence ID" value="CBJ25836.1"/>
    <property type="molecule type" value="Genomic_DNA"/>
</dbReference>
<accession>D7FLM0</accession>
<name>D7FLM0_ECTSI</name>
<feature type="region of interest" description="Disordered" evidence="1">
    <location>
        <begin position="249"/>
        <end position="279"/>
    </location>
</feature>
<proteinExistence type="predicted"/>
<dbReference type="Proteomes" id="UP000002630">
    <property type="component" value="Linkage Group LG12"/>
</dbReference>
<evidence type="ECO:0000313" key="2">
    <source>
        <dbReference type="EMBL" id="CBJ25836.1"/>
    </source>
</evidence>
<feature type="compositionally biased region" description="Basic and acidic residues" evidence="1">
    <location>
        <begin position="420"/>
        <end position="429"/>
    </location>
</feature>
<dbReference type="STRING" id="2880.D7FLM0"/>
<protein>
    <submittedName>
        <fullName evidence="2">Uncharacterized protein</fullName>
    </submittedName>
</protein>
<dbReference type="OrthoDB" id="73406at2759"/>
<feature type="region of interest" description="Disordered" evidence="1">
    <location>
        <begin position="1"/>
        <end position="43"/>
    </location>
</feature>
<feature type="compositionally biased region" description="Polar residues" evidence="1">
    <location>
        <begin position="405"/>
        <end position="414"/>
    </location>
</feature>
<feature type="compositionally biased region" description="Low complexity" evidence="1">
    <location>
        <begin position="13"/>
        <end position="25"/>
    </location>
</feature>
<sequence length="573" mass="61019">MSRRLNSIRRSGGQEQQQPEEQPGPLHGRVEEDGTLEPMDGFSEYEIERRRTMERNHRRLQELGLVGREKVVMAGPVVKPPRRGSRAVLASGAAAATVGVRKSLRTRNKPAPVYTEHAVGFDDERDREQKRRRLSPVNEQQGWEQASLSIPTAVPPTPARRSTSQALPPNSSRNLECNIPMLMERYLGRQFLSFGKAPVMELSTKTCPPKFSRMSGVTEWKNAVFLWVNVDGGTGYTNLFEEDKLPEAADDAESTKNGGDIADKSRREVPVTGSKKPVIGGVADNQLQRDQKATATVGAATAAACRRPTSPRSVKAPSIRGGSGIMAGNDDTAAIGNFAGDGGRDGAAWGDGGGATCDRSTGLRMTWFAGGRMTAESALIQRLLAGRDPPETEDQPSEAVDADASSETTMSTSAPAACGRDLEQNRHDSGSAVAMPVTTTTTSEAAGEMNSGTAHAPCPKPQADVEGLEAKSAETTAAVAEHGALHGPILRASASPGDGVEGDGGKSGDVVLLFCRLPNEPYVFCGRLGYSKHWAGERPVRFVWRLIDAAGLTKRPDFKAILEAAGIGSADPS</sequence>
<evidence type="ECO:0000256" key="1">
    <source>
        <dbReference type="SAM" id="MobiDB-lite"/>
    </source>
</evidence>
<feature type="compositionally biased region" description="Polar residues" evidence="1">
    <location>
        <begin position="160"/>
        <end position="174"/>
    </location>
</feature>
<feature type="compositionally biased region" description="Basic and acidic residues" evidence="1">
    <location>
        <begin position="119"/>
        <end position="129"/>
    </location>
</feature>
<feature type="region of interest" description="Disordered" evidence="1">
    <location>
        <begin position="101"/>
        <end position="174"/>
    </location>
</feature>
<feature type="region of interest" description="Disordered" evidence="1">
    <location>
        <begin position="306"/>
        <end position="325"/>
    </location>
</feature>
<dbReference type="AlphaFoldDB" id="D7FLM0"/>
<dbReference type="EMBL" id="FN648143">
    <property type="protein sequence ID" value="CBJ25836.1"/>
    <property type="molecule type" value="Genomic_DNA"/>
</dbReference>
<feature type="region of interest" description="Disordered" evidence="1">
    <location>
        <begin position="387"/>
        <end position="462"/>
    </location>
</feature>
<gene>
    <name evidence="2" type="ORF">Esi_0016_0146</name>
</gene>